<protein>
    <submittedName>
        <fullName evidence="1">Uncharacterized protein</fullName>
    </submittedName>
</protein>
<gene>
    <name evidence="1" type="ORF">Bca52824_064776</name>
</gene>
<evidence type="ECO:0000313" key="1">
    <source>
        <dbReference type="EMBL" id="KAG2270221.1"/>
    </source>
</evidence>
<dbReference type="AlphaFoldDB" id="A0A8X7QH12"/>
<sequence length="219" mass="24365">MRSPGGDMRAADDHVRIVPHLGYVVRADAPATYLPKIPASFGYLRFPLIALIFLFVIRRCLVGLRLHVCLVDSLVTRRASFLGASEKSSFIFKNLYGDLESNNRCVAVERSVARKLVKSVYDPCFGWVRRYAADQEQVRVAHVEFHRMFGSLSYLGVVKNEHVLPVPSDFVAGLVINESSYQAKVESMDEPTLDVEDLEVSHDAVLGSYSDVPSVSSNS</sequence>
<keyword evidence="2" id="KW-1185">Reference proteome</keyword>
<dbReference type="Proteomes" id="UP000886595">
    <property type="component" value="Unassembled WGS sequence"/>
</dbReference>
<proteinExistence type="predicted"/>
<dbReference type="EMBL" id="JAAMPC010000013">
    <property type="protein sequence ID" value="KAG2270221.1"/>
    <property type="molecule type" value="Genomic_DNA"/>
</dbReference>
<accession>A0A8X7QH12</accession>
<dbReference type="OrthoDB" id="10379598at2759"/>
<name>A0A8X7QH12_BRACI</name>
<evidence type="ECO:0000313" key="2">
    <source>
        <dbReference type="Proteomes" id="UP000886595"/>
    </source>
</evidence>
<comment type="caution">
    <text evidence="1">The sequence shown here is derived from an EMBL/GenBank/DDBJ whole genome shotgun (WGS) entry which is preliminary data.</text>
</comment>
<reference evidence="1 2" key="1">
    <citation type="submission" date="2020-02" db="EMBL/GenBank/DDBJ databases">
        <authorList>
            <person name="Ma Q."/>
            <person name="Huang Y."/>
            <person name="Song X."/>
            <person name="Pei D."/>
        </authorList>
    </citation>
    <scope>NUCLEOTIDE SEQUENCE [LARGE SCALE GENOMIC DNA]</scope>
    <source>
        <strain evidence="1">Sxm20200214</strain>
        <tissue evidence="1">Leaf</tissue>
    </source>
</reference>
<organism evidence="1 2">
    <name type="scientific">Brassica carinata</name>
    <name type="common">Ethiopian mustard</name>
    <name type="synonym">Abyssinian cabbage</name>
    <dbReference type="NCBI Taxonomy" id="52824"/>
    <lineage>
        <taxon>Eukaryota</taxon>
        <taxon>Viridiplantae</taxon>
        <taxon>Streptophyta</taxon>
        <taxon>Embryophyta</taxon>
        <taxon>Tracheophyta</taxon>
        <taxon>Spermatophyta</taxon>
        <taxon>Magnoliopsida</taxon>
        <taxon>eudicotyledons</taxon>
        <taxon>Gunneridae</taxon>
        <taxon>Pentapetalae</taxon>
        <taxon>rosids</taxon>
        <taxon>malvids</taxon>
        <taxon>Brassicales</taxon>
        <taxon>Brassicaceae</taxon>
        <taxon>Brassiceae</taxon>
        <taxon>Brassica</taxon>
    </lineage>
</organism>